<organism evidence="1 2">
    <name type="scientific">Brachionus calyciflorus</name>
    <dbReference type="NCBI Taxonomy" id="104777"/>
    <lineage>
        <taxon>Eukaryota</taxon>
        <taxon>Metazoa</taxon>
        <taxon>Spiralia</taxon>
        <taxon>Gnathifera</taxon>
        <taxon>Rotifera</taxon>
        <taxon>Eurotatoria</taxon>
        <taxon>Monogononta</taxon>
        <taxon>Pseudotrocha</taxon>
        <taxon>Ploima</taxon>
        <taxon>Brachionidae</taxon>
        <taxon>Brachionus</taxon>
    </lineage>
</organism>
<proteinExistence type="predicted"/>
<dbReference type="OrthoDB" id="10046738at2759"/>
<evidence type="ECO:0000313" key="2">
    <source>
        <dbReference type="Proteomes" id="UP000663879"/>
    </source>
</evidence>
<evidence type="ECO:0008006" key="3">
    <source>
        <dbReference type="Google" id="ProtNLM"/>
    </source>
</evidence>
<evidence type="ECO:0000313" key="1">
    <source>
        <dbReference type="EMBL" id="CAF0999222.1"/>
    </source>
</evidence>
<dbReference type="AlphaFoldDB" id="A0A814GPT2"/>
<dbReference type="Proteomes" id="UP000663879">
    <property type="component" value="Unassembled WGS sequence"/>
</dbReference>
<gene>
    <name evidence="1" type="ORF">OXX778_LOCUS16316</name>
</gene>
<sequence>MVSNICEQVRIALLKDFVPKYKGPNHLTREDWFLQNTEMVSELFDLNGTSYCCRCPHKKRNLVKPFVVCASNGKIIDIYGPYGAVDSDSTILNSLVAKNRDLKNLLRDNDLKMKNL</sequence>
<protein>
    <recommendedName>
        <fullName evidence="3">DDE Tnp4 domain-containing protein</fullName>
    </recommendedName>
</protein>
<reference evidence="1" key="1">
    <citation type="submission" date="2021-02" db="EMBL/GenBank/DDBJ databases">
        <authorList>
            <person name="Nowell W R."/>
        </authorList>
    </citation>
    <scope>NUCLEOTIDE SEQUENCE</scope>
    <source>
        <strain evidence="1">Ploen Becks lab</strain>
    </source>
</reference>
<keyword evidence="2" id="KW-1185">Reference proteome</keyword>
<accession>A0A814GPT2</accession>
<dbReference type="EMBL" id="CAJNOC010003825">
    <property type="protein sequence ID" value="CAF0999222.1"/>
    <property type="molecule type" value="Genomic_DNA"/>
</dbReference>
<comment type="caution">
    <text evidence="1">The sequence shown here is derived from an EMBL/GenBank/DDBJ whole genome shotgun (WGS) entry which is preliminary data.</text>
</comment>
<name>A0A814GPT2_9BILA</name>